<evidence type="ECO:0000313" key="2">
    <source>
        <dbReference type="EMBL" id="TXC70748.1"/>
    </source>
</evidence>
<evidence type="ECO:0000256" key="1">
    <source>
        <dbReference type="SAM" id="Phobius"/>
    </source>
</evidence>
<dbReference type="EMBL" id="VOQR01000001">
    <property type="protein sequence ID" value="TXC70748.1"/>
    <property type="molecule type" value="Genomic_DNA"/>
</dbReference>
<keyword evidence="3" id="KW-1185">Reference proteome</keyword>
<protein>
    <submittedName>
        <fullName evidence="2">Uncharacterized protein</fullName>
    </submittedName>
</protein>
<reference evidence="2 3" key="1">
    <citation type="journal article" date="2013" name="Antonie Van Leeuwenhoek">
        <title>Sphingomonas ginsenosidivorax sp. nov., with the ability to transform ginsenosides.</title>
        <authorList>
            <person name="Jin X.F."/>
            <person name="Kim J.K."/>
            <person name="Liu Q.M."/>
            <person name="Kang M.S."/>
            <person name="He D."/>
            <person name="Jin F.X."/>
            <person name="Kim S.C."/>
            <person name="Im W.T."/>
        </authorList>
    </citation>
    <scope>NUCLEOTIDE SEQUENCE [LARGE SCALE GENOMIC DNA]</scope>
    <source>
        <strain evidence="2 3">KHI67</strain>
    </source>
</reference>
<organism evidence="2 3">
    <name type="scientific">Sphingomonas ginsenosidivorax</name>
    <dbReference type="NCBI Taxonomy" id="862135"/>
    <lineage>
        <taxon>Bacteria</taxon>
        <taxon>Pseudomonadati</taxon>
        <taxon>Pseudomonadota</taxon>
        <taxon>Alphaproteobacteria</taxon>
        <taxon>Sphingomonadales</taxon>
        <taxon>Sphingomonadaceae</taxon>
        <taxon>Sphingomonas</taxon>
    </lineage>
</organism>
<name>A0A5C6UFM8_9SPHN</name>
<keyword evidence="1" id="KW-0812">Transmembrane</keyword>
<comment type="caution">
    <text evidence="2">The sequence shown here is derived from an EMBL/GenBank/DDBJ whole genome shotgun (WGS) entry which is preliminary data.</text>
</comment>
<evidence type="ECO:0000313" key="3">
    <source>
        <dbReference type="Proteomes" id="UP000321250"/>
    </source>
</evidence>
<keyword evidence="1" id="KW-0472">Membrane</keyword>
<keyword evidence="1" id="KW-1133">Transmembrane helix</keyword>
<dbReference type="AlphaFoldDB" id="A0A5C6UFM8"/>
<feature type="transmembrane region" description="Helical" evidence="1">
    <location>
        <begin position="40"/>
        <end position="58"/>
    </location>
</feature>
<proteinExistence type="predicted"/>
<sequence length="84" mass="8741">MSRAIAPRLFGVALLLASGGTTLLHRAIYAAARPAQALELAIGLTTFLLASVGILLLIHGPALLVRTTPGLTPDTGSRKREPET</sequence>
<gene>
    <name evidence="2" type="ORF">FSB78_07205</name>
</gene>
<accession>A0A5C6UFM8</accession>
<dbReference type="Proteomes" id="UP000321250">
    <property type="component" value="Unassembled WGS sequence"/>
</dbReference>
<dbReference type="RefSeq" id="WP_147081351.1">
    <property type="nucleotide sequence ID" value="NZ_VOQR01000001.1"/>
</dbReference>